<name>H8GJ08_METAL</name>
<protein>
    <submittedName>
        <fullName evidence="1">Uncharacterized protein</fullName>
    </submittedName>
</protein>
<dbReference type="STRING" id="686340.Metal_3875"/>
<dbReference type="EMBL" id="CM001475">
    <property type="protein sequence ID" value="EIC31515.1"/>
    <property type="molecule type" value="Genomic_DNA"/>
</dbReference>
<keyword evidence="2" id="KW-1185">Reference proteome</keyword>
<proteinExistence type="predicted"/>
<dbReference type="HOGENOM" id="CLU_2601956_0_0_6"/>
<organism evidence="1 2">
    <name type="scientific">Methylomicrobium album BG8</name>
    <dbReference type="NCBI Taxonomy" id="686340"/>
    <lineage>
        <taxon>Bacteria</taxon>
        <taxon>Pseudomonadati</taxon>
        <taxon>Pseudomonadota</taxon>
        <taxon>Gammaproteobacteria</taxon>
        <taxon>Methylococcales</taxon>
        <taxon>Methylococcaceae</taxon>
        <taxon>Methylomicrobium</taxon>
    </lineage>
</organism>
<accession>H8GJ08</accession>
<dbReference type="Proteomes" id="UP000005090">
    <property type="component" value="Chromosome"/>
</dbReference>
<reference evidence="1 2" key="1">
    <citation type="journal article" date="2013" name="Genome Announc.">
        <title>Genome Sequence of the Obligate Gammaproteobacterial Methanotroph Methylomicrobium album Strain BG8.</title>
        <authorList>
            <person name="Kits K.D."/>
            <person name="Kalyuzhnaya M.G."/>
            <person name="Klotz M.G."/>
            <person name="Jetten M.S."/>
            <person name="Op den Camp H.J."/>
            <person name="Vuilleumier S."/>
            <person name="Bringel F."/>
            <person name="Dispirito A.A."/>
            <person name="Murrell J.C."/>
            <person name="Bruce D."/>
            <person name="Cheng J.F."/>
            <person name="Copeland A."/>
            <person name="Goodwin L."/>
            <person name="Hauser L."/>
            <person name="Lajus A."/>
            <person name="Land M.L."/>
            <person name="Lapidus A."/>
            <person name="Lucas S."/>
            <person name="Medigue C."/>
            <person name="Pitluck S."/>
            <person name="Woyke T."/>
            <person name="Zeytun A."/>
            <person name="Stein L.Y."/>
        </authorList>
    </citation>
    <scope>NUCLEOTIDE SEQUENCE [LARGE SCALE GENOMIC DNA]</scope>
    <source>
        <strain evidence="1 2">BG8</strain>
    </source>
</reference>
<evidence type="ECO:0000313" key="1">
    <source>
        <dbReference type="EMBL" id="EIC31515.1"/>
    </source>
</evidence>
<sequence>MAEPGKAGSALRVTGYGLRVTGYGLRVTGYGLRVFLSDVAQCVAILNNIFEHFILGESLTKIRPQKQPIKIYGVSLLNI</sequence>
<dbReference type="AlphaFoldDB" id="H8GJ08"/>
<evidence type="ECO:0000313" key="2">
    <source>
        <dbReference type="Proteomes" id="UP000005090"/>
    </source>
</evidence>
<gene>
    <name evidence="1" type="ORF">Metal_3875</name>
</gene>